<dbReference type="InterPro" id="IPR025724">
    <property type="entry name" value="GAG-pre-integrase_dom"/>
</dbReference>
<protein>
    <recommendedName>
        <fullName evidence="7">GAG-pre-integrase domain-containing protein</fullName>
    </recommendedName>
</protein>
<evidence type="ECO:0000256" key="2">
    <source>
        <dbReference type="SAM" id="Phobius"/>
    </source>
</evidence>
<keyword evidence="6" id="KW-1185">Reference proteome</keyword>
<feature type="transmembrane region" description="Helical" evidence="2">
    <location>
        <begin position="27"/>
        <end position="48"/>
    </location>
</feature>
<proteinExistence type="predicted"/>
<dbReference type="Pfam" id="PF13976">
    <property type="entry name" value="gag_pre-integrs"/>
    <property type="match status" value="1"/>
</dbReference>
<evidence type="ECO:0000259" key="3">
    <source>
        <dbReference type="Pfam" id="PF13976"/>
    </source>
</evidence>
<name>A0A811PCH1_9POAL</name>
<feature type="region of interest" description="Disordered" evidence="1">
    <location>
        <begin position="230"/>
        <end position="250"/>
    </location>
</feature>
<keyword evidence="2" id="KW-0472">Membrane</keyword>
<keyword evidence="2" id="KW-1133">Transmembrane helix</keyword>
<sequence>MAYMDHGDGDHHEEQFDGDGDPQRNNGLYHVISVLMPILLYSTFTLMAPSNTTPFALRSVLEKDKLNGTNYMGWIRNLRIVLRADKKEDVLDTPLPEEPVDDAPAAIKNAYKKECDANLEARTERFNVSKAFVESKLAEGAAVGPHIIKMVGYVQRLEKLGFPLGQELAPDFILSSLPPSYENFISNYHMHGAEKGLNELCGMLKTTEGDIKKSAGSSHVMAIQNKPSFKKKGNSWKKKGKAVNSKPNPAPKDGYSFASENNGCVISKNNMFMAFAPIVNGLFVLSLDDSPVYNISAKKPRLNELSPTYMWHCRLGHISENRMKRLHSDGLLTSFDFESYETCEACLLGKMTKTPFTDKLTPKSDKCFFMGYPKETLGYYFYNRSEGKVFVAQNGVFLEKEFLKREKSGQKVYLEEVQDEPVGKDSTSDVNVAEQVQIPVAIETPPQPRRSARIHELRGDLLLLDDDEPATYAEAMMDSDSEKWQSFVFTINGGAVSWKSSKQETVTDSTAEAEYIAASRATKEGVWMRRFLIELGVFPNASNPLNLHCDNNGAIAQAKEPRNH</sequence>
<feature type="region of interest" description="Disordered" evidence="1">
    <location>
        <begin position="1"/>
        <end position="23"/>
    </location>
</feature>
<feature type="compositionally biased region" description="Basic and acidic residues" evidence="1">
    <location>
        <begin position="1"/>
        <end position="15"/>
    </location>
</feature>
<evidence type="ECO:0000313" key="6">
    <source>
        <dbReference type="Proteomes" id="UP000604825"/>
    </source>
</evidence>
<evidence type="ECO:0008006" key="7">
    <source>
        <dbReference type="Google" id="ProtNLM"/>
    </source>
</evidence>
<accession>A0A811PCH1</accession>
<dbReference type="OrthoDB" id="695883at2759"/>
<dbReference type="PANTHER" id="PTHR11439:SF467">
    <property type="entry name" value="INTEGRASE CATALYTIC DOMAIN-CONTAINING PROTEIN"/>
    <property type="match status" value="1"/>
</dbReference>
<reference evidence="5" key="1">
    <citation type="submission" date="2020-10" db="EMBL/GenBank/DDBJ databases">
        <authorList>
            <person name="Han B."/>
            <person name="Lu T."/>
            <person name="Zhao Q."/>
            <person name="Huang X."/>
            <person name="Zhao Y."/>
        </authorList>
    </citation>
    <scope>NUCLEOTIDE SEQUENCE</scope>
</reference>
<evidence type="ECO:0000313" key="5">
    <source>
        <dbReference type="EMBL" id="CAD6242263.1"/>
    </source>
</evidence>
<feature type="domain" description="Retroviral polymerase SH3-like" evidence="4">
    <location>
        <begin position="357"/>
        <end position="406"/>
    </location>
</feature>
<gene>
    <name evidence="5" type="ORF">NCGR_LOCUS27787</name>
</gene>
<dbReference type="Proteomes" id="UP000604825">
    <property type="component" value="Unassembled WGS sequence"/>
</dbReference>
<dbReference type="InterPro" id="IPR057670">
    <property type="entry name" value="SH3_retrovirus"/>
</dbReference>
<keyword evidence="2" id="KW-0812">Transmembrane</keyword>
<comment type="caution">
    <text evidence="5">The sequence shown here is derived from an EMBL/GenBank/DDBJ whole genome shotgun (WGS) entry which is preliminary data.</text>
</comment>
<dbReference type="Pfam" id="PF25597">
    <property type="entry name" value="SH3_retrovirus"/>
    <property type="match status" value="1"/>
</dbReference>
<dbReference type="PANTHER" id="PTHR11439">
    <property type="entry name" value="GAG-POL-RELATED RETROTRANSPOSON"/>
    <property type="match status" value="1"/>
</dbReference>
<evidence type="ECO:0000256" key="1">
    <source>
        <dbReference type="SAM" id="MobiDB-lite"/>
    </source>
</evidence>
<organism evidence="5 6">
    <name type="scientific">Miscanthus lutarioriparius</name>
    <dbReference type="NCBI Taxonomy" id="422564"/>
    <lineage>
        <taxon>Eukaryota</taxon>
        <taxon>Viridiplantae</taxon>
        <taxon>Streptophyta</taxon>
        <taxon>Embryophyta</taxon>
        <taxon>Tracheophyta</taxon>
        <taxon>Spermatophyta</taxon>
        <taxon>Magnoliopsida</taxon>
        <taxon>Liliopsida</taxon>
        <taxon>Poales</taxon>
        <taxon>Poaceae</taxon>
        <taxon>PACMAD clade</taxon>
        <taxon>Panicoideae</taxon>
        <taxon>Andropogonodae</taxon>
        <taxon>Andropogoneae</taxon>
        <taxon>Saccharinae</taxon>
        <taxon>Miscanthus</taxon>
    </lineage>
</organism>
<dbReference type="CDD" id="cd09272">
    <property type="entry name" value="RNase_HI_RT_Ty1"/>
    <property type="match status" value="1"/>
</dbReference>
<feature type="domain" description="GAG-pre-integrase" evidence="3">
    <location>
        <begin position="281"/>
        <end position="351"/>
    </location>
</feature>
<dbReference type="AlphaFoldDB" id="A0A811PCH1"/>
<dbReference type="Pfam" id="PF14223">
    <property type="entry name" value="Retrotran_gag_2"/>
    <property type="match status" value="1"/>
</dbReference>
<dbReference type="EMBL" id="CAJGYO010000007">
    <property type="protein sequence ID" value="CAD6242263.1"/>
    <property type="molecule type" value="Genomic_DNA"/>
</dbReference>
<feature type="compositionally biased region" description="Basic residues" evidence="1">
    <location>
        <begin position="230"/>
        <end position="241"/>
    </location>
</feature>
<evidence type="ECO:0000259" key="4">
    <source>
        <dbReference type="Pfam" id="PF25597"/>
    </source>
</evidence>